<dbReference type="EMBL" id="CP095075">
    <property type="protein sequence ID" value="UOR10358.1"/>
    <property type="molecule type" value="Genomic_DNA"/>
</dbReference>
<evidence type="ECO:0000313" key="8">
    <source>
        <dbReference type="Proteomes" id="UP000830326"/>
    </source>
</evidence>
<evidence type="ECO:0000256" key="2">
    <source>
        <dbReference type="ARBA" id="ARBA00005272"/>
    </source>
</evidence>
<keyword evidence="4" id="KW-0274">FAD</keyword>
<dbReference type="PANTHER" id="PTHR42913">
    <property type="entry name" value="APOPTOSIS-INDUCING FACTOR 1"/>
    <property type="match status" value="1"/>
</dbReference>
<dbReference type="InterPro" id="IPR051169">
    <property type="entry name" value="NADH-Q_oxidoreductase"/>
</dbReference>
<protein>
    <submittedName>
        <fullName evidence="7">FAD-dependent oxidoreductase</fullName>
    </submittedName>
</protein>
<evidence type="ECO:0000256" key="1">
    <source>
        <dbReference type="ARBA" id="ARBA00001974"/>
    </source>
</evidence>
<dbReference type="Pfam" id="PF07992">
    <property type="entry name" value="Pyr_redox_2"/>
    <property type="match status" value="1"/>
</dbReference>
<dbReference type="Gene3D" id="3.50.50.100">
    <property type="match status" value="1"/>
</dbReference>
<evidence type="ECO:0000256" key="3">
    <source>
        <dbReference type="ARBA" id="ARBA00022630"/>
    </source>
</evidence>
<dbReference type="RefSeq" id="WP_245029460.1">
    <property type="nucleotide sequence ID" value="NZ_CP095075.1"/>
</dbReference>
<evidence type="ECO:0000256" key="4">
    <source>
        <dbReference type="ARBA" id="ARBA00022827"/>
    </source>
</evidence>
<dbReference type="SUPFAM" id="SSF51905">
    <property type="entry name" value="FAD/NAD(P)-binding domain"/>
    <property type="match status" value="2"/>
</dbReference>
<dbReference type="PANTHER" id="PTHR42913:SF9">
    <property type="entry name" value="SLR1591 PROTEIN"/>
    <property type="match status" value="1"/>
</dbReference>
<organism evidence="7 8">
    <name type="scientific">Halobacillus amylolyticus</name>
    <dbReference type="NCBI Taxonomy" id="2932259"/>
    <lineage>
        <taxon>Bacteria</taxon>
        <taxon>Bacillati</taxon>
        <taxon>Bacillota</taxon>
        <taxon>Bacilli</taxon>
        <taxon>Bacillales</taxon>
        <taxon>Bacillaceae</taxon>
        <taxon>Halobacillus</taxon>
    </lineage>
</organism>
<keyword evidence="3" id="KW-0285">Flavoprotein</keyword>
<evidence type="ECO:0000256" key="5">
    <source>
        <dbReference type="ARBA" id="ARBA00023002"/>
    </source>
</evidence>
<evidence type="ECO:0000313" key="7">
    <source>
        <dbReference type="EMBL" id="UOR10358.1"/>
    </source>
</evidence>
<dbReference type="InterPro" id="IPR023753">
    <property type="entry name" value="FAD/NAD-binding_dom"/>
</dbReference>
<feature type="domain" description="FAD/NAD(P)-binding" evidence="6">
    <location>
        <begin position="15"/>
        <end position="292"/>
    </location>
</feature>
<sequence length="371" mass="42005">MRTFTDKEVFDLSKRLLLVGAGHAHIEVVRSMKEQPIDDVEVCLISPSEYFYYSGMFSGYTEGIYSLEDIRLDIRKLTQDAGVHFIRKRASRVYPNFKKLFCQGGAVYPFDMISFDIGSKHLPDPFMHTVARSIKPNEQFAERVDELRRTSHPLIVGGGAGGCELALSLQAYKNKEQISGDVRLVSSSNILGSRTKRISKKLKSIMQAKGIQLWEQERVEEVYDDYIVTSANNKIRHTGVLWLGGPLADPLFETSGIKVDERGFPLGRTTLQFADYEFMFGAGDCVTLLTDPNLDKSGVHAVKQAPILYENLRRFTASEELLAYEPQKVALYLISTGMKKALLLYGPVAAYSKRAWQLKNKIDREFMDKYK</sequence>
<keyword evidence="5" id="KW-0560">Oxidoreductase</keyword>
<gene>
    <name evidence="7" type="ORF">MUO15_11665</name>
</gene>
<reference evidence="7" key="1">
    <citation type="submission" date="2022-04" db="EMBL/GenBank/DDBJ databases">
        <title>Halobacillus sp. isolated from saltern.</title>
        <authorList>
            <person name="Won M."/>
            <person name="Lee C.-M."/>
            <person name="Woen H.-Y."/>
            <person name="Kwon S.-W."/>
        </authorList>
    </citation>
    <scope>NUCLEOTIDE SEQUENCE</scope>
    <source>
        <strain evidence="7">SSHM10-5</strain>
    </source>
</reference>
<keyword evidence="8" id="KW-1185">Reference proteome</keyword>
<name>A0ABY4H669_9BACI</name>
<comment type="cofactor">
    <cofactor evidence="1">
        <name>FAD</name>
        <dbReference type="ChEBI" id="CHEBI:57692"/>
    </cofactor>
</comment>
<evidence type="ECO:0000259" key="6">
    <source>
        <dbReference type="Pfam" id="PF07992"/>
    </source>
</evidence>
<comment type="similarity">
    <text evidence="2">Belongs to the NADH dehydrogenase family.</text>
</comment>
<accession>A0ABY4H669</accession>
<dbReference type="Proteomes" id="UP000830326">
    <property type="component" value="Chromosome"/>
</dbReference>
<dbReference type="InterPro" id="IPR036188">
    <property type="entry name" value="FAD/NAD-bd_sf"/>
</dbReference>
<proteinExistence type="inferred from homology"/>